<feature type="region of interest" description="Disordered" evidence="1">
    <location>
        <begin position="327"/>
        <end position="354"/>
    </location>
</feature>
<evidence type="ECO:0000313" key="2">
    <source>
        <dbReference type="EMBL" id="KAG7312696.1"/>
    </source>
</evidence>
<feature type="compositionally biased region" description="Basic residues" evidence="1">
    <location>
        <begin position="513"/>
        <end position="530"/>
    </location>
</feature>
<proteinExistence type="predicted"/>
<protein>
    <submittedName>
        <fullName evidence="2">Uncharacterized protein</fullName>
    </submittedName>
</protein>
<feature type="compositionally biased region" description="Basic and acidic residues" evidence="1">
    <location>
        <begin position="452"/>
        <end position="464"/>
    </location>
</feature>
<sequence>MSDINVQKSNSKKCACCCSTKTVPTQTAAPGVGSGVPKEPKKNPDLGNTSGFNIQIIPTEEPFISNKIDLITSKHKYKNEETLSRRSSKHSTKISKHRKVNMPSQGSSLYMLRRKDTPSWIVSKSKIRKHDTPSRNTSTIKLLRRDPKVSSKGFETRNRRESKHNTRRRLHRSSSQLSDGHDDKAKGDDFHNIFNMEKKETSKLDHDACKLSVCGMCGRKRLTAAPMFIGSRSKDKNIYDIRKKRSRFRMYRAESASSTDEEEFTSRSIKRKSTEKICHSVNVGPSGSRSRIKEKSMHKSPKKSTGTTTHDSCDSDTCCVCKKKGTVKSSKKTPDMPPDCDCHTYPSKKEQERQRKGLPLDCECEENPPLNECDCKPDPPKPKKVKPQKSKSSLCDCAGEKKRREKKEKEKKQKKEKQKKDSCPGGRSCCECKGQESKKNVKSKTSQGCLCEADKKKRDEQKKAKMEKKKKKASACKEFDQCCQCDGDDDKKKKDATCVCHAEAGSRSASKTSVKKKASKEKSKSKKSKGGKCNCSKRGTAAKPIPSQPAKGQEKKDLKNAESSCFCLPEQPDPKNPSVKYKPSCQECPSNTSQLKRQLGKTDVKDKKKCKKYCFIKGPSQDSKSVDAQSLLCNECNPPSADNLFKGGDAGKKKQPDVKKSNTTIRTASVHTIIRETTGSIKITPSDNNYYPKEVKIKSYKNMPLRISSSSAVLRTTARRKPIPKNYEKDNTYISTQTIQSDQDLWKRNYAPTYIPTGSLKSEISLKGSEGSCCHSHEEVHNVMSLAVTPPMYDNRNWPKRYGKARVIPTQTFTNCNKEVVSLSTTSVSKRRSNKPARMITSRAKMKKRDRVKVIIAPKPLDKNFQTEMKTSGLGQTWVDKLKVFLNQKTAESMMQTNSSAIRAQTQIVRHSLGDKLRDIMKPRTTDTIIQTKPFVIEIKHSTSNVTKKDKPISDSHGQQHRGIFRYLSPKKVKVEKSNNVKNAYSVSSILNLPLDQRDSWKNWELSKVDHSLATSHKDTPARPTFVKIRSQSLIDMNTPKVKNTFDLSATTDPKATSRETKVNNMNLDDDYMNKQSMSKNETNISKRHCKPLQNSLNNQQNCGDEDAIEFSKPSVYLATCPRFVECDMEKDDDDGGMLKVIRLNSKETIVIGVRKQVPNRDEARNYRIYFRVSDKDGRVLVERRDWSTDDLDDSASGIEPETSVMKMESGVQTTFRNQEDTISYSNSFNEAEKETSIAVNTSMVHSSFINQKIIQASNFKRDISMGTEEKGESSEKKDIYLDTKNKTTSNHNLKCDEKIKLVDPHTTETMSVIRDMYKYQDDEKESIFKIPVKDASISADSISNSSVFEISLSLKVYPGNKNEPVAKVTQKQIDKPARVASELLEKIKNQSAEDIYTVSVLPDRPVHCPSNGINIRIVMKRNNNCTTEIEKVKAPIAEVYTTCKNKVKSLKTPIKTKTEKKIKAHKASSKELNEYNYDTDITSIEDLNNSAEAQSNDNNYYFHRNVVISFVDCGKTSKSDIMEDDSFVAEPKDSKLREQLKDMQLVLRLSLTADAVTQLDDCDNCEINTTVSSSQMNALKVEDNDNLDFRNTSIESRALDTQLREPNKRCSNIDLYDKTAIDDECQYIYTAFTVHQRGPFQSKTESNDDNNKVCASTGCDMSLDGSESDEKNLTPRNIEVINVCTQCRNRPRDPTVPTFGVKEANWRTEHELEVKNQSMPRQFRSHGRYLKLFSINKLNKSVLGISSDDEIVFLEKVPNEDLKRYKKKMRKSDKRDLNVFNVTADILQTNEAKKAVLALYEDKIKMENGDQIISNLPKFVG</sequence>
<feature type="region of interest" description="Disordered" evidence="1">
    <location>
        <begin position="366"/>
        <end position="557"/>
    </location>
</feature>
<feature type="compositionally biased region" description="Basic and acidic residues" evidence="1">
    <location>
        <begin position="143"/>
        <end position="159"/>
    </location>
</feature>
<feature type="compositionally biased region" description="Basic residues" evidence="1">
    <location>
        <begin position="465"/>
        <end position="474"/>
    </location>
</feature>
<feature type="compositionally biased region" description="Basic residues" evidence="1">
    <location>
        <begin position="86"/>
        <end position="100"/>
    </location>
</feature>
<dbReference type="Proteomes" id="UP000823941">
    <property type="component" value="Chromosome 2"/>
</dbReference>
<organism evidence="2 3">
    <name type="scientific">Plutella xylostella</name>
    <name type="common">Diamondback moth</name>
    <name type="synonym">Plutella maculipennis</name>
    <dbReference type="NCBI Taxonomy" id="51655"/>
    <lineage>
        <taxon>Eukaryota</taxon>
        <taxon>Metazoa</taxon>
        <taxon>Ecdysozoa</taxon>
        <taxon>Arthropoda</taxon>
        <taxon>Hexapoda</taxon>
        <taxon>Insecta</taxon>
        <taxon>Pterygota</taxon>
        <taxon>Neoptera</taxon>
        <taxon>Endopterygota</taxon>
        <taxon>Lepidoptera</taxon>
        <taxon>Glossata</taxon>
        <taxon>Ditrysia</taxon>
        <taxon>Yponomeutoidea</taxon>
        <taxon>Plutellidae</taxon>
        <taxon>Plutella</taxon>
    </lineage>
</organism>
<feature type="region of interest" description="Disordered" evidence="1">
    <location>
        <begin position="79"/>
        <end position="105"/>
    </location>
</feature>
<comment type="caution">
    <text evidence="2">The sequence shown here is derived from an EMBL/GenBank/DDBJ whole genome shotgun (WGS) entry which is preliminary data.</text>
</comment>
<evidence type="ECO:0000313" key="3">
    <source>
        <dbReference type="Proteomes" id="UP000823941"/>
    </source>
</evidence>
<reference evidence="2 3" key="1">
    <citation type="submission" date="2021-06" db="EMBL/GenBank/DDBJ databases">
        <title>A haploid diamondback moth (Plutella xylostella L.) genome assembly resolves 31 chromosomes and identifies a diamide resistance mutation.</title>
        <authorList>
            <person name="Ward C.M."/>
            <person name="Perry K.D."/>
            <person name="Baker G."/>
            <person name="Powis K."/>
            <person name="Heckel D.G."/>
            <person name="Baxter S.W."/>
        </authorList>
    </citation>
    <scope>NUCLEOTIDE SEQUENCE [LARGE SCALE GENOMIC DNA]</scope>
    <source>
        <strain evidence="2 3">LV</strain>
        <tissue evidence="2">Single pupa</tissue>
    </source>
</reference>
<feature type="region of interest" description="Disordered" evidence="1">
    <location>
        <begin position="275"/>
        <end position="314"/>
    </location>
</feature>
<evidence type="ECO:0000256" key="1">
    <source>
        <dbReference type="SAM" id="MobiDB-lite"/>
    </source>
</evidence>
<feature type="region of interest" description="Disordered" evidence="1">
    <location>
        <begin position="125"/>
        <end position="187"/>
    </location>
</feature>
<accession>A0ABQ7R5W4</accession>
<feature type="compositionally biased region" description="Basic residues" evidence="1">
    <location>
        <begin position="160"/>
        <end position="172"/>
    </location>
</feature>
<gene>
    <name evidence="2" type="ORF">JYU34_001064</name>
</gene>
<feature type="region of interest" description="Disordered" evidence="1">
    <location>
        <begin position="23"/>
        <end position="52"/>
    </location>
</feature>
<feature type="compositionally biased region" description="Basic and acidic residues" evidence="1">
    <location>
        <begin position="398"/>
        <end position="422"/>
    </location>
</feature>
<name>A0ABQ7R5W4_PLUXY</name>
<dbReference type="EMBL" id="JAHIBW010000002">
    <property type="protein sequence ID" value="KAG7312696.1"/>
    <property type="molecule type" value="Genomic_DNA"/>
</dbReference>
<feature type="region of interest" description="Disordered" evidence="1">
    <location>
        <begin position="569"/>
        <end position="591"/>
    </location>
</feature>
<keyword evidence="3" id="KW-1185">Reference proteome</keyword>